<evidence type="ECO:0000256" key="5">
    <source>
        <dbReference type="SAM" id="Coils"/>
    </source>
</evidence>
<evidence type="ECO:0000256" key="6">
    <source>
        <dbReference type="SAM" id="Phobius"/>
    </source>
</evidence>
<dbReference type="PANTHER" id="PTHR30563:SF0">
    <property type="entry name" value="DNA RECOMBINATION PROTEIN RMUC"/>
    <property type="match status" value="1"/>
</dbReference>
<keyword evidence="8" id="KW-1185">Reference proteome</keyword>
<protein>
    <submittedName>
        <fullName evidence="7">Recombinase RmuC</fullName>
    </submittedName>
</protein>
<sequence>MENILLVVSLILNMIVIILLMFKRTDSGATLLRPEIQQQSRLTRDELSSRLEGFSNSQLNLLTKLSGMQKQELVTTLKTFNETLSSKVADLSALLKSDMKHNEERIDKLRERVEDQLRLLREDNRGQLEQMRATVDEKLQNTLETRLGESFKLVSERLEQVHKGLGEMQSLATGVGDLKKVLSNVKTRGNWGEIQLGNLLEQTLTAEQYEANVATRKGSADRVEFAIKLPSKTNDEQFIWMPIDSKFPLEDYQRLIEAQEAGDVVAAGESVSKLEQRIKLEAKTIKAKYIDPPHTTDFAVMFLPTEGLYAEVLRRPGLADTLQREYRVTLAGPTTLAALLNSLQMGFRTLAIEKRSSDVWQLLGAVKTEFGTFGGILDKTYKKLQEASNTIETASRKTRTIERKLRSVQELPSNESIQLIGHMEPDEELA</sequence>
<dbReference type="AlphaFoldDB" id="A0A089LQ83"/>
<keyword evidence="3 5" id="KW-0175">Coiled coil</keyword>
<proteinExistence type="inferred from homology"/>
<name>A0A089LQ83_9BACL</name>
<evidence type="ECO:0000313" key="7">
    <source>
        <dbReference type="EMBL" id="AIQ63032.1"/>
    </source>
</evidence>
<evidence type="ECO:0000256" key="1">
    <source>
        <dbReference type="ARBA" id="ARBA00003416"/>
    </source>
</evidence>
<dbReference type="OrthoDB" id="370725at2"/>
<gene>
    <name evidence="7" type="ORF">PSTEL_07885</name>
</gene>
<evidence type="ECO:0000313" key="8">
    <source>
        <dbReference type="Proteomes" id="UP000029507"/>
    </source>
</evidence>
<keyword evidence="4" id="KW-0233">DNA recombination</keyword>
<dbReference type="HOGENOM" id="CLU_020365_1_1_9"/>
<dbReference type="Proteomes" id="UP000029507">
    <property type="component" value="Chromosome"/>
</dbReference>
<comment type="similarity">
    <text evidence="2">Belongs to the RmuC family.</text>
</comment>
<dbReference type="PANTHER" id="PTHR30563">
    <property type="entry name" value="DNA RECOMBINATION PROTEIN RMUC"/>
    <property type="match status" value="1"/>
</dbReference>
<dbReference type="InterPro" id="IPR003798">
    <property type="entry name" value="DNA_recombination_RmuC"/>
</dbReference>
<evidence type="ECO:0000256" key="3">
    <source>
        <dbReference type="ARBA" id="ARBA00023054"/>
    </source>
</evidence>
<dbReference type="KEGG" id="pste:PSTEL_07885"/>
<dbReference type="EMBL" id="CP009286">
    <property type="protein sequence ID" value="AIQ63032.1"/>
    <property type="molecule type" value="Genomic_DNA"/>
</dbReference>
<evidence type="ECO:0000256" key="2">
    <source>
        <dbReference type="ARBA" id="ARBA00009840"/>
    </source>
</evidence>
<evidence type="ECO:0000256" key="4">
    <source>
        <dbReference type="ARBA" id="ARBA00023172"/>
    </source>
</evidence>
<feature type="transmembrane region" description="Helical" evidence="6">
    <location>
        <begin position="6"/>
        <end position="22"/>
    </location>
</feature>
<accession>A0A089LQ83</accession>
<reference evidence="7 8" key="1">
    <citation type="submission" date="2014-08" db="EMBL/GenBank/DDBJ databases">
        <title>Comparative genomics of the Paenibacillus odorifer group.</title>
        <authorList>
            <person name="den Bakker H.C."/>
            <person name="Tsai Y.-C."/>
            <person name="Martin N."/>
            <person name="Korlach J."/>
            <person name="Wiedmann M."/>
        </authorList>
    </citation>
    <scope>NUCLEOTIDE SEQUENCE [LARGE SCALE GENOMIC DNA]</scope>
    <source>
        <strain evidence="7 8">DSM 14472</strain>
    </source>
</reference>
<dbReference type="Pfam" id="PF02646">
    <property type="entry name" value="RmuC"/>
    <property type="match status" value="1"/>
</dbReference>
<comment type="function">
    <text evidence="1">Involved in DNA recombination.</text>
</comment>
<organism evidence="7 8">
    <name type="scientific">Paenibacillus stellifer</name>
    <dbReference type="NCBI Taxonomy" id="169760"/>
    <lineage>
        <taxon>Bacteria</taxon>
        <taxon>Bacillati</taxon>
        <taxon>Bacillota</taxon>
        <taxon>Bacilli</taxon>
        <taxon>Bacillales</taxon>
        <taxon>Paenibacillaceae</taxon>
        <taxon>Paenibacillus</taxon>
    </lineage>
</organism>
<keyword evidence="6" id="KW-1133">Transmembrane helix</keyword>
<dbReference type="GO" id="GO:0006310">
    <property type="term" value="P:DNA recombination"/>
    <property type="evidence" value="ECO:0007669"/>
    <property type="project" value="UniProtKB-KW"/>
</dbReference>
<feature type="coiled-coil region" evidence="5">
    <location>
        <begin position="377"/>
        <end position="404"/>
    </location>
</feature>
<keyword evidence="6" id="KW-0812">Transmembrane</keyword>
<feature type="coiled-coil region" evidence="5">
    <location>
        <begin position="92"/>
        <end position="130"/>
    </location>
</feature>
<keyword evidence="6" id="KW-0472">Membrane</keyword>